<dbReference type="PRINTS" id="PR00834">
    <property type="entry name" value="PROTEASES2C"/>
</dbReference>
<dbReference type="Pfam" id="PF13365">
    <property type="entry name" value="Trypsin_2"/>
    <property type="match status" value="1"/>
</dbReference>
<protein>
    <submittedName>
        <fullName evidence="4">Serine protease HhoA</fullName>
    </submittedName>
</protein>
<keyword evidence="1 4" id="KW-0645">Protease</keyword>
<evidence type="ECO:0000256" key="2">
    <source>
        <dbReference type="ARBA" id="ARBA00022801"/>
    </source>
</evidence>
<dbReference type="OrthoDB" id="248175at2"/>
<dbReference type="InterPro" id="IPR009003">
    <property type="entry name" value="Peptidase_S1_PA"/>
</dbReference>
<proteinExistence type="predicted"/>
<dbReference type="InterPro" id="IPR051201">
    <property type="entry name" value="Chloro_Bact_Ser_Proteases"/>
</dbReference>
<dbReference type="AlphaFoldDB" id="A0A518GSN3"/>
<dbReference type="PANTHER" id="PTHR43343:SF3">
    <property type="entry name" value="PROTEASE DO-LIKE 8, CHLOROPLASTIC"/>
    <property type="match status" value="1"/>
</dbReference>
<dbReference type="InterPro" id="IPR001940">
    <property type="entry name" value="Peptidase_S1C"/>
</dbReference>
<dbReference type="Proteomes" id="UP000315349">
    <property type="component" value="Chromosome"/>
</dbReference>
<reference evidence="4 5" key="1">
    <citation type="submission" date="2019-02" db="EMBL/GenBank/DDBJ databases">
        <title>Deep-cultivation of Planctomycetes and their phenomic and genomic characterization uncovers novel biology.</title>
        <authorList>
            <person name="Wiegand S."/>
            <person name="Jogler M."/>
            <person name="Boedeker C."/>
            <person name="Pinto D."/>
            <person name="Vollmers J."/>
            <person name="Rivas-Marin E."/>
            <person name="Kohn T."/>
            <person name="Peeters S.H."/>
            <person name="Heuer A."/>
            <person name="Rast P."/>
            <person name="Oberbeckmann S."/>
            <person name="Bunk B."/>
            <person name="Jeske O."/>
            <person name="Meyerdierks A."/>
            <person name="Storesund J.E."/>
            <person name="Kallscheuer N."/>
            <person name="Luecker S."/>
            <person name="Lage O.M."/>
            <person name="Pohl T."/>
            <person name="Merkel B.J."/>
            <person name="Hornburger P."/>
            <person name="Mueller R.-W."/>
            <person name="Bruemmer F."/>
            <person name="Labrenz M."/>
            <person name="Spormann A.M."/>
            <person name="Op den Camp H."/>
            <person name="Overmann J."/>
            <person name="Amann R."/>
            <person name="Jetten M.S.M."/>
            <person name="Mascher T."/>
            <person name="Medema M.H."/>
            <person name="Devos D.P."/>
            <person name="Kaster A.-K."/>
            <person name="Ovreas L."/>
            <person name="Rohde M."/>
            <person name="Galperin M.Y."/>
            <person name="Jogler C."/>
        </authorList>
    </citation>
    <scope>NUCLEOTIDE SEQUENCE [LARGE SCALE GENOMIC DNA]</scope>
    <source>
        <strain evidence="4 5">Spb1</strain>
    </source>
</reference>
<keyword evidence="5" id="KW-1185">Reference proteome</keyword>
<dbReference type="Gene3D" id="2.40.10.120">
    <property type="match status" value="1"/>
</dbReference>
<sequence length="355" mass="39108">MSVIFHQTNQAEDMKNMRTLIANRPQILRLRRAFWVMSLAVVFVSSSLPLVSAGEVIELRTGQKLEGDVLKEQDGALYLDIGVDIVKIPLNQIRRREVIKAEGAASVNTPLPGQTKKLYQTAELPRASIKDLSQKYGEGVVLVQTPGGLGSGFIINDRGFCVTNCHVIEKETRIAVTIFHQAAGGEFARRRIDNVRIVALNPFFDLALLEIPKQDDLKFKPVYLTEADDEREGDEVFAIGNPLGLERSVSQGIVSTRNRNVKGLVYIQTTADINPGNSGGPLFNSRGEVVGVTNMKLLFAEGLGFAIPAAYLKLFLDHHEAYAYDANNPNTGYRFLDPPRRRVAGPPPEKAAETP</sequence>
<evidence type="ECO:0000313" key="5">
    <source>
        <dbReference type="Proteomes" id="UP000315349"/>
    </source>
</evidence>
<name>A0A518GSN3_9PLAN</name>
<evidence type="ECO:0000256" key="1">
    <source>
        <dbReference type="ARBA" id="ARBA00022670"/>
    </source>
</evidence>
<dbReference type="SUPFAM" id="SSF50494">
    <property type="entry name" value="Trypsin-like serine proteases"/>
    <property type="match status" value="1"/>
</dbReference>
<dbReference type="EMBL" id="CP036299">
    <property type="protein sequence ID" value="QDV31596.1"/>
    <property type="molecule type" value="Genomic_DNA"/>
</dbReference>
<organism evidence="4 5">
    <name type="scientific">Planctopirus ephydatiae</name>
    <dbReference type="NCBI Taxonomy" id="2528019"/>
    <lineage>
        <taxon>Bacteria</taxon>
        <taxon>Pseudomonadati</taxon>
        <taxon>Planctomycetota</taxon>
        <taxon>Planctomycetia</taxon>
        <taxon>Planctomycetales</taxon>
        <taxon>Planctomycetaceae</taxon>
        <taxon>Planctopirus</taxon>
    </lineage>
</organism>
<evidence type="ECO:0000256" key="3">
    <source>
        <dbReference type="SAM" id="MobiDB-lite"/>
    </source>
</evidence>
<keyword evidence="2" id="KW-0378">Hydrolase</keyword>
<dbReference type="GO" id="GO:0006508">
    <property type="term" value="P:proteolysis"/>
    <property type="evidence" value="ECO:0007669"/>
    <property type="project" value="UniProtKB-KW"/>
</dbReference>
<dbReference type="KEGG" id="peh:Spb1_35410"/>
<evidence type="ECO:0000313" key="4">
    <source>
        <dbReference type="EMBL" id="QDV31596.1"/>
    </source>
</evidence>
<dbReference type="PANTHER" id="PTHR43343">
    <property type="entry name" value="PEPTIDASE S12"/>
    <property type="match status" value="1"/>
</dbReference>
<dbReference type="GO" id="GO:0004252">
    <property type="term" value="F:serine-type endopeptidase activity"/>
    <property type="evidence" value="ECO:0007669"/>
    <property type="project" value="InterPro"/>
</dbReference>
<gene>
    <name evidence="4" type="primary">hhoA_2</name>
    <name evidence="4" type="ORF">Spb1_35410</name>
</gene>
<feature type="region of interest" description="Disordered" evidence="3">
    <location>
        <begin position="328"/>
        <end position="355"/>
    </location>
</feature>
<accession>A0A518GSN3</accession>